<gene>
    <name evidence="2" type="ORF">SVUK_LOCUS1346</name>
</gene>
<dbReference type="PROSITE" id="PS50209">
    <property type="entry name" value="CARD"/>
    <property type="match status" value="1"/>
</dbReference>
<accession>A0A3P7KCT0</accession>
<protein>
    <recommendedName>
        <fullName evidence="1">CARD domain-containing protein</fullName>
    </recommendedName>
</protein>
<dbReference type="EMBL" id="UYYB01002623">
    <property type="protein sequence ID" value="VDM66348.1"/>
    <property type="molecule type" value="Genomic_DNA"/>
</dbReference>
<evidence type="ECO:0000313" key="3">
    <source>
        <dbReference type="Proteomes" id="UP000270094"/>
    </source>
</evidence>
<organism evidence="2 3">
    <name type="scientific">Strongylus vulgaris</name>
    <name type="common">Blood worm</name>
    <dbReference type="NCBI Taxonomy" id="40348"/>
    <lineage>
        <taxon>Eukaryota</taxon>
        <taxon>Metazoa</taxon>
        <taxon>Ecdysozoa</taxon>
        <taxon>Nematoda</taxon>
        <taxon>Chromadorea</taxon>
        <taxon>Rhabditida</taxon>
        <taxon>Rhabditina</taxon>
        <taxon>Rhabditomorpha</taxon>
        <taxon>Strongyloidea</taxon>
        <taxon>Strongylidae</taxon>
        <taxon>Strongylus</taxon>
    </lineage>
</organism>
<dbReference type="Proteomes" id="UP000270094">
    <property type="component" value="Unassembled WGS sequence"/>
</dbReference>
<name>A0A3P7KCT0_STRVU</name>
<dbReference type="Pfam" id="PF00619">
    <property type="entry name" value="CARD"/>
    <property type="match status" value="1"/>
</dbReference>
<proteinExistence type="predicted"/>
<feature type="domain" description="CARD" evidence="1">
    <location>
        <begin position="2"/>
        <end position="96"/>
    </location>
</feature>
<sequence length="105" mass="11944">MMRLERRQLLDRNLIDLSREMDVDNVLLYLQSKGIFPDLVVDKVLVSEVKSSGSATAQRVAIVRAVKSRGDKAYDALFRALLYARQSHLAELLRPLLDESVLQTM</sequence>
<dbReference type="CDD" id="cd01671">
    <property type="entry name" value="CARD"/>
    <property type="match status" value="1"/>
</dbReference>
<dbReference type="InterPro" id="IPR011029">
    <property type="entry name" value="DEATH-like_dom_sf"/>
</dbReference>
<dbReference type="SUPFAM" id="SSF47986">
    <property type="entry name" value="DEATH domain"/>
    <property type="match status" value="1"/>
</dbReference>
<dbReference type="SMART" id="SM00114">
    <property type="entry name" value="CARD"/>
    <property type="match status" value="1"/>
</dbReference>
<dbReference type="Gene3D" id="1.10.533.10">
    <property type="entry name" value="Death Domain, Fas"/>
    <property type="match status" value="1"/>
</dbReference>
<dbReference type="GO" id="GO:0042981">
    <property type="term" value="P:regulation of apoptotic process"/>
    <property type="evidence" value="ECO:0007669"/>
    <property type="project" value="InterPro"/>
</dbReference>
<reference evidence="2 3" key="1">
    <citation type="submission" date="2018-11" db="EMBL/GenBank/DDBJ databases">
        <authorList>
            <consortium name="Pathogen Informatics"/>
        </authorList>
    </citation>
    <scope>NUCLEOTIDE SEQUENCE [LARGE SCALE GENOMIC DNA]</scope>
</reference>
<dbReference type="OrthoDB" id="6114029at2759"/>
<dbReference type="AlphaFoldDB" id="A0A3P7KCT0"/>
<keyword evidence="3" id="KW-1185">Reference proteome</keyword>
<dbReference type="InterPro" id="IPR001315">
    <property type="entry name" value="CARD"/>
</dbReference>
<evidence type="ECO:0000313" key="2">
    <source>
        <dbReference type="EMBL" id="VDM66348.1"/>
    </source>
</evidence>
<evidence type="ECO:0000259" key="1">
    <source>
        <dbReference type="PROSITE" id="PS50209"/>
    </source>
</evidence>